<feature type="transmembrane region" description="Helical" evidence="6">
    <location>
        <begin position="193"/>
        <end position="215"/>
    </location>
</feature>
<keyword evidence="2" id="KW-1003">Cell membrane</keyword>
<dbReference type="Proteomes" id="UP000199651">
    <property type="component" value="Unassembled WGS sequence"/>
</dbReference>
<sequence>MVTESVDKPESKIARLRRRRPGIDHLIRAYDAFTERYGEHFAASITYFSVLSLFPLLLIGFAVLGFVLAGQPDVLQELRASITSAAPGNLRDLLTDLVDTAVRERSKVGIIGLVAAVYTGLGWMTNLRDALTAQWGQKPVQQPFLRGLGVDLLALLGLGAAMAISFGLSALGAGLADTLLNWVGLGGYGWAKVLLFLITTLLGIGANWLVFLWVISRLPRTAVTARSAMRGALAAAVGFELLKIVGTIYLNTVIGGPLGSIVGPIVGLLVFANLVSRFLLFITAWTATAKENMIKEPVEPPPPAVIRPTVQVARTPKVSEAAGLMGVGAVLALAFRRRR</sequence>
<feature type="transmembrane region" description="Helical" evidence="6">
    <location>
        <begin position="45"/>
        <end position="69"/>
    </location>
</feature>
<keyword evidence="3 6" id="KW-0812">Transmembrane</keyword>
<dbReference type="PANTHER" id="PTHR30213">
    <property type="entry name" value="INNER MEMBRANE PROTEIN YHJD"/>
    <property type="match status" value="1"/>
</dbReference>
<feature type="transmembrane region" description="Helical" evidence="6">
    <location>
        <begin position="261"/>
        <end position="285"/>
    </location>
</feature>
<organism evidence="7 8">
    <name type="scientific">Actinokineospora alba</name>
    <dbReference type="NCBI Taxonomy" id="504798"/>
    <lineage>
        <taxon>Bacteria</taxon>
        <taxon>Bacillati</taxon>
        <taxon>Actinomycetota</taxon>
        <taxon>Actinomycetes</taxon>
        <taxon>Pseudonocardiales</taxon>
        <taxon>Pseudonocardiaceae</taxon>
        <taxon>Actinokineospora</taxon>
    </lineage>
</organism>
<evidence type="ECO:0000256" key="6">
    <source>
        <dbReference type="SAM" id="Phobius"/>
    </source>
</evidence>
<evidence type="ECO:0000256" key="2">
    <source>
        <dbReference type="ARBA" id="ARBA00022475"/>
    </source>
</evidence>
<dbReference type="GO" id="GO:0005886">
    <property type="term" value="C:plasma membrane"/>
    <property type="evidence" value="ECO:0007669"/>
    <property type="project" value="UniProtKB-SubCell"/>
</dbReference>
<evidence type="ECO:0000256" key="5">
    <source>
        <dbReference type="ARBA" id="ARBA00023136"/>
    </source>
</evidence>
<evidence type="ECO:0000256" key="3">
    <source>
        <dbReference type="ARBA" id="ARBA00022692"/>
    </source>
</evidence>
<gene>
    <name evidence="7" type="ORF">SAMN05192558_12187</name>
</gene>
<feature type="transmembrane region" description="Helical" evidence="6">
    <location>
        <begin position="227"/>
        <end position="249"/>
    </location>
</feature>
<feature type="transmembrane region" description="Helical" evidence="6">
    <location>
        <begin position="108"/>
        <end position="127"/>
    </location>
</feature>
<dbReference type="Pfam" id="PF03631">
    <property type="entry name" value="Virul_fac_BrkB"/>
    <property type="match status" value="1"/>
</dbReference>
<keyword evidence="5 6" id="KW-0472">Membrane</keyword>
<dbReference type="STRING" id="504798.SAMN05421871_101667"/>
<dbReference type="PANTHER" id="PTHR30213:SF1">
    <property type="entry name" value="INNER MEMBRANE PROTEIN YHJD"/>
    <property type="match status" value="1"/>
</dbReference>
<dbReference type="InterPro" id="IPR017039">
    <property type="entry name" value="Virul_fac_BrkB"/>
</dbReference>
<dbReference type="RefSeq" id="WP_091384015.1">
    <property type="nucleotide sequence ID" value="NZ_FNDV01000001.1"/>
</dbReference>
<accession>A0A1H0WI41</accession>
<evidence type="ECO:0000313" key="7">
    <source>
        <dbReference type="EMBL" id="SDP90155.1"/>
    </source>
</evidence>
<keyword evidence="8" id="KW-1185">Reference proteome</keyword>
<evidence type="ECO:0000256" key="4">
    <source>
        <dbReference type="ARBA" id="ARBA00022989"/>
    </source>
</evidence>
<reference evidence="8" key="1">
    <citation type="submission" date="2016-10" db="EMBL/GenBank/DDBJ databases">
        <authorList>
            <person name="Varghese N."/>
            <person name="Submissions S."/>
        </authorList>
    </citation>
    <scope>NUCLEOTIDE SEQUENCE [LARGE SCALE GENOMIC DNA]</scope>
    <source>
        <strain evidence="8">IBRC-M 10655</strain>
    </source>
</reference>
<evidence type="ECO:0000313" key="8">
    <source>
        <dbReference type="Proteomes" id="UP000199651"/>
    </source>
</evidence>
<feature type="transmembrane region" description="Helical" evidence="6">
    <location>
        <begin position="148"/>
        <end position="173"/>
    </location>
</feature>
<name>A0A1H0WI41_9PSEU</name>
<comment type="subcellular location">
    <subcellularLocation>
        <location evidence="1">Cell membrane</location>
        <topology evidence="1">Multi-pass membrane protein</topology>
    </subcellularLocation>
</comment>
<keyword evidence="4 6" id="KW-1133">Transmembrane helix</keyword>
<dbReference type="EMBL" id="FNJB01000021">
    <property type="protein sequence ID" value="SDP90155.1"/>
    <property type="molecule type" value="Genomic_DNA"/>
</dbReference>
<protein>
    <submittedName>
        <fullName evidence="7">Membrane protein</fullName>
    </submittedName>
</protein>
<dbReference type="OrthoDB" id="4127374at2"/>
<proteinExistence type="predicted"/>
<evidence type="ECO:0000256" key="1">
    <source>
        <dbReference type="ARBA" id="ARBA00004651"/>
    </source>
</evidence>
<dbReference type="AlphaFoldDB" id="A0A1H0WI41"/>